<comment type="caution">
    <text evidence="1">The sequence shown here is derived from an EMBL/GenBank/DDBJ whole genome shotgun (WGS) entry which is preliminary data.</text>
</comment>
<dbReference type="EMBL" id="CZCZ02000013">
    <property type="protein sequence ID" value="CAC5343444.1"/>
    <property type="molecule type" value="Genomic_DNA"/>
</dbReference>
<keyword evidence="2" id="KW-1185">Reference proteome</keyword>
<evidence type="ECO:0000313" key="2">
    <source>
        <dbReference type="Proteomes" id="UP000196521"/>
    </source>
</evidence>
<sequence>MTEIRINSAMDEEKKKRLEAKGWKVGTVAEFLELTPEEAMLVEIKLALSRNNQEILVEIREVNDFWSALQDFRQKVDLESIDDNTFENLRDKLPGREVDL</sequence>
<evidence type="ECO:0000313" key="1">
    <source>
        <dbReference type="EMBL" id="CAC5343444.1"/>
    </source>
</evidence>
<name>A0A6J7ZHR2_PLARU</name>
<proteinExistence type="predicted"/>
<reference evidence="1" key="1">
    <citation type="submission" date="2020-05" db="EMBL/GenBank/DDBJ databases">
        <authorList>
            <consortium name="Genoscope - CEA"/>
            <person name="William W."/>
        </authorList>
    </citation>
    <scope>NUCLEOTIDE SEQUENCE [LARGE SCALE GENOMIC DNA]</scope>
    <source>
        <strain evidence="1">PCC 7821</strain>
    </source>
</reference>
<dbReference type="Proteomes" id="UP000196521">
    <property type="component" value="Chromosome"/>
</dbReference>
<gene>
    <name evidence="1" type="ORF">PLAN_30632</name>
</gene>
<dbReference type="AlphaFoldDB" id="A0A6J7ZHR2"/>
<organism evidence="1 2">
    <name type="scientific">Planktothrix rubescens CCAP 1459/22</name>
    <dbReference type="NCBI Taxonomy" id="329571"/>
    <lineage>
        <taxon>Bacteria</taxon>
        <taxon>Bacillati</taxon>
        <taxon>Cyanobacteriota</taxon>
        <taxon>Cyanophyceae</taxon>
        <taxon>Oscillatoriophycideae</taxon>
        <taxon>Oscillatoriales</taxon>
        <taxon>Microcoleaceae</taxon>
        <taxon>Planktothrix</taxon>
    </lineage>
</organism>
<accession>A0A6J7ZHR2</accession>
<protein>
    <submittedName>
        <fullName evidence="1">Uncharacterized protein</fullName>
    </submittedName>
</protein>
<dbReference type="EMBL" id="LR812490">
    <property type="protein sequence ID" value="CAC5343444.1"/>
    <property type="molecule type" value="Genomic_DNA"/>
</dbReference>